<evidence type="ECO:0000256" key="2">
    <source>
        <dbReference type="ARBA" id="ARBA00022679"/>
    </source>
</evidence>
<proteinExistence type="inferred from homology"/>
<dbReference type="PANTHER" id="PTHR18919">
    <property type="entry name" value="ACETYL-COA C-ACYLTRANSFERASE"/>
    <property type="match status" value="1"/>
</dbReference>
<dbReference type="PROSITE" id="PS00098">
    <property type="entry name" value="THIOLASE_1"/>
    <property type="match status" value="1"/>
</dbReference>
<keyword evidence="3 5" id="KW-0012">Acyltransferase</keyword>
<evidence type="ECO:0008006" key="10">
    <source>
        <dbReference type="Google" id="ProtNLM"/>
    </source>
</evidence>
<keyword evidence="2 5" id="KW-0808">Transferase</keyword>
<evidence type="ECO:0000256" key="5">
    <source>
        <dbReference type="RuleBase" id="RU003557"/>
    </source>
</evidence>
<dbReference type="Pfam" id="PF02803">
    <property type="entry name" value="Thiolase_C"/>
    <property type="match status" value="1"/>
</dbReference>
<gene>
    <name evidence="8" type="ORF">HMPREF0202_01583</name>
</gene>
<dbReference type="NCBIfam" id="TIGR01930">
    <property type="entry name" value="AcCoA-C-Actrans"/>
    <property type="match status" value="1"/>
</dbReference>
<dbReference type="Proteomes" id="UP000017081">
    <property type="component" value="Unassembled WGS sequence"/>
</dbReference>
<evidence type="ECO:0000313" key="8">
    <source>
        <dbReference type="EMBL" id="ERT68503.1"/>
    </source>
</evidence>
<dbReference type="HOGENOM" id="CLU_031026_0_0_0"/>
<dbReference type="SUPFAM" id="SSF53901">
    <property type="entry name" value="Thiolase-like"/>
    <property type="match status" value="2"/>
</dbReference>
<accession>U7VCH5</accession>
<dbReference type="PROSITE" id="PS00737">
    <property type="entry name" value="THIOLASE_2"/>
    <property type="match status" value="1"/>
</dbReference>
<keyword evidence="9" id="KW-1185">Reference proteome</keyword>
<dbReference type="FunFam" id="3.40.47.10:FF:000010">
    <property type="entry name" value="Acetyl-CoA acetyltransferase (Thiolase)"/>
    <property type="match status" value="1"/>
</dbReference>
<dbReference type="InterPro" id="IPR002155">
    <property type="entry name" value="Thiolase"/>
</dbReference>
<feature type="domain" description="Thiolase N-terminal" evidence="6">
    <location>
        <begin position="4"/>
        <end position="263"/>
    </location>
</feature>
<feature type="domain" description="Thiolase C-terminal" evidence="7">
    <location>
        <begin position="270"/>
        <end position="399"/>
    </location>
</feature>
<dbReference type="PANTHER" id="PTHR18919:SF107">
    <property type="entry name" value="ACETYL-COA ACETYLTRANSFERASE, CYTOSOLIC"/>
    <property type="match status" value="1"/>
</dbReference>
<dbReference type="InterPro" id="IPR020610">
    <property type="entry name" value="Thiolase_AS"/>
</dbReference>
<feature type="active site" description="Acyl-thioester intermediate" evidence="4">
    <location>
        <position position="88"/>
    </location>
</feature>
<comment type="similarity">
    <text evidence="1 5">Belongs to the thiolase-like superfamily. Thiolase family.</text>
</comment>
<evidence type="ECO:0000256" key="3">
    <source>
        <dbReference type="ARBA" id="ARBA00023315"/>
    </source>
</evidence>
<reference evidence="8 9" key="1">
    <citation type="submission" date="2013-08" db="EMBL/GenBank/DDBJ databases">
        <authorList>
            <person name="Weinstock G."/>
            <person name="Sodergren E."/>
            <person name="Wylie T."/>
            <person name="Fulton L."/>
            <person name="Fulton R."/>
            <person name="Fronick C."/>
            <person name="O'Laughlin M."/>
            <person name="Godfrey J."/>
            <person name="Miner T."/>
            <person name="Herter B."/>
            <person name="Appelbaum E."/>
            <person name="Cordes M."/>
            <person name="Lek S."/>
            <person name="Wollam A."/>
            <person name="Pepin K.H."/>
            <person name="Palsikar V.B."/>
            <person name="Mitreva M."/>
            <person name="Wilson R.K."/>
        </authorList>
    </citation>
    <scope>NUCLEOTIDE SEQUENCE [LARGE SCALE GENOMIC DNA]</scope>
    <source>
        <strain evidence="8 9">ATCC BAA-474</strain>
    </source>
</reference>
<dbReference type="InterPro" id="IPR020617">
    <property type="entry name" value="Thiolase_C"/>
</dbReference>
<dbReference type="PATRIC" id="fig|1319815.3.peg.1527"/>
<evidence type="ECO:0000259" key="7">
    <source>
        <dbReference type="Pfam" id="PF02803"/>
    </source>
</evidence>
<evidence type="ECO:0000313" key="9">
    <source>
        <dbReference type="Proteomes" id="UP000017081"/>
    </source>
</evidence>
<evidence type="ECO:0000256" key="1">
    <source>
        <dbReference type="ARBA" id="ARBA00010982"/>
    </source>
</evidence>
<dbReference type="Pfam" id="PF00108">
    <property type="entry name" value="Thiolase_N"/>
    <property type="match status" value="1"/>
</dbReference>
<dbReference type="GO" id="GO:0003988">
    <property type="term" value="F:acetyl-CoA C-acyltransferase activity"/>
    <property type="evidence" value="ECO:0007669"/>
    <property type="project" value="UniProtKB-ARBA"/>
</dbReference>
<dbReference type="STRING" id="1319815.HMPREF0202_01583"/>
<dbReference type="RefSeq" id="WP_023051121.1">
    <property type="nucleotide sequence ID" value="NZ_CP173060.2"/>
</dbReference>
<evidence type="ECO:0000256" key="4">
    <source>
        <dbReference type="PIRSR" id="PIRSR000429-1"/>
    </source>
</evidence>
<dbReference type="CDD" id="cd00751">
    <property type="entry name" value="thiolase"/>
    <property type="match status" value="1"/>
</dbReference>
<sequence length="401" mass="43043">MSKIYIVDAKRTAIGSFLGSLRKVSPSDLGATVVKDLLKNNNLQGHELDEVIMGNILSAGQGQGVGRQVAIKANIPFEVPAYSLNILCGSGMKSVMTGYSNIKSGLSNLVICGGVEVMSQAPFVSPRDVREGFRMGELKFQDSMLIDALTDAFDKIHMGVTAENIAEKYSITREEQDRFAIKSQEKAIKAIDEKKFEKEIVPVEIVEKKQTIIFDTDEYPNRKTSLEKLGTLKTVFKKDGTVTAGNASGINDGASAVLLASEEAVKKYNLKPLAEIVGIGQGGVDPKIMGMGPVPAIKEALKMANLDLQSMDLVELNEAFAAQALGVMFELKNEYGVTDEFFDERCNVNGGAIALGHPVGASGNRIITTLVHEMSKRKSQYGLASLCIGGGMGTAVVIKSI</sequence>
<protein>
    <recommendedName>
        <fullName evidence="10">Acetyl-CoA C-acetyltransferase</fullName>
    </recommendedName>
</protein>
<dbReference type="Gene3D" id="3.40.47.10">
    <property type="match status" value="2"/>
</dbReference>
<dbReference type="EMBL" id="AXZF01000062">
    <property type="protein sequence ID" value="ERT68503.1"/>
    <property type="molecule type" value="Genomic_DNA"/>
</dbReference>
<dbReference type="InterPro" id="IPR020613">
    <property type="entry name" value="Thiolase_CS"/>
</dbReference>
<organism evidence="8 9">
    <name type="scientific">Cetobacterium somerae ATCC BAA-474</name>
    <dbReference type="NCBI Taxonomy" id="1319815"/>
    <lineage>
        <taxon>Bacteria</taxon>
        <taxon>Fusobacteriati</taxon>
        <taxon>Fusobacteriota</taxon>
        <taxon>Fusobacteriia</taxon>
        <taxon>Fusobacteriales</taxon>
        <taxon>Fusobacteriaceae</taxon>
        <taxon>Cetobacterium</taxon>
    </lineage>
</organism>
<dbReference type="InterPro" id="IPR016039">
    <property type="entry name" value="Thiolase-like"/>
</dbReference>
<name>U7VCH5_9FUSO</name>
<dbReference type="InterPro" id="IPR020616">
    <property type="entry name" value="Thiolase_N"/>
</dbReference>
<dbReference type="PROSITE" id="PS00099">
    <property type="entry name" value="THIOLASE_3"/>
    <property type="match status" value="1"/>
</dbReference>
<dbReference type="eggNOG" id="COG0183">
    <property type="taxonomic scope" value="Bacteria"/>
</dbReference>
<dbReference type="InterPro" id="IPR020615">
    <property type="entry name" value="Thiolase_acyl_enz_int_AS"/>
</dbReference>
<feature type="active site" description="Proton acceptor" evidence="4">
    <location>
        <position position="387"/>
    </location>
</feature>
<dbReference type="AlphaFoldDB" id="U7VCH5"/>
<evidence type="ECO:0000259" key="6">
    <source>
        <dbReference type="Pfam" id="PF00108"/>
    </source>
</evidence>
<comment type="caution">
    <text evidence="8">The sequence shown here is derived from an EMBL/GenBank/DDBJ whole genome shotgun (WGS) entry which is preliminary data.</text>
</comment>
<feature type="active site" description="Proton acceptor" evidence="4">
    <location>
        <position position="357"/>
    </location>
</feature>
<dbReference type="PIRSF" id="PIRSF000429">
    <property type="entry name" value="Ac-CoA_Ac_transf"/>
    <property type="match status" value="1"/>
</dbReference>